<protein>
    <submittedName>
        <fullName evidence="1">General secretion pathway protein GspM</fullName>
    </submittedName>
</protein>
<accession>A0A8T9ATS4</accession>
<name>A0A8T9ATS4_9HYPH</name>
<reference evidence="1" key="1">
    <citation type="submission" date="2019-07" db="EMBL/GenBank/DDBJ databases">
        <title>Mesorhizobum intechiensis sp. nov. isolated from nodules of Lotus tenuis growing in lowlands of the Flooding Pampa, Argentina.</title>
        <authorList>
            <person name="Estrella M.J."/>
            <person name="Torres Tejerizo G.A."/>
            <person name="Cumpa Velazquez L.M."/>
            <person name="Fontana F."/>
            <person name="Hansen L."/>
            <person name="Pistorio M."/>
            <person name="Sannazzaro A.I."/>
        </authorList>
    </citation>
    <scope>NUCLEOTIDE SEQUENCE</scope>
    <source>
        <strain evidence="1">BD68</strain>
    </source>
</reference>
<proteinExistence type="predicted"/>
<dbReference type="NCBIfam" id="NF040576">
    <property type="entry name" value="T2SS_GspM_XpsM"/>
    <property type="match status" value="1"/>
</dbReference>
<dbReference type="Proteomes" id="UP000235507">
    <property type="component" value="Unassembled WGS sequence"/>
</dbReference>
<dbReference type="InterPro" id="IPR034756">
    <property type="entry name" value="T2SSM_b"/>
</dbReference>
<organism evidence="1 2">
    <name type="scientific">Mesorhizobium intechi</name>
    <dbReference type="NCBI Taxonomy" id="537601"/>
    <lineage>
        <taxon>Bacteria</taxon>
        <taxon>Pseudomonadati</taxon>
        <taxon>Pseudomonadota</taxon>
        <taxon>Alphaproteobacteria</taxon>
        <taxon>Hyphomicrobiales</taxon>
        <taxon>Phyllobacteriaceae</taxon>
        <taxon>Mesorhizobium</taxon>
    </lineage>
</organism>
<dbReference type="Pfam" id="PF10741">
    <property type="entry name" value="T2SSM_b"/>
    <property type="match status" value="1"/>
</dbReference>
<dbReference type="EMBL" id="PNOT02000169">
    <property type="protein sequence ID" value="TSE10947.1"/>
    <property type="molecule type" value="Genomic_DNA"/>
</dbReference>
<evidence type="ECO:0000313" key="1">
    <source>
        <dbReference type="EMBL" id="TSE10947.1"/>
    </source>
</evidence>
<sequence>MLSAILNTRPTIRRLIALAIAAVAACVLAWLVFAALDSVASAQAGIEEKRELLGQLRSVAALAKRLDSAAGPEAAANPEFLTGGSEAIIRGGLQTRLNAIAAANGVSVLSAGNAPVLSEAGVDFIGLRANLSGPLEGIHNAILAIETSLPVLFIREATLRTTDVRPAAGRTGDPELFAEILFYGPLQTPMAPAGVKP</sequence>
<dbReference type="AlphaFoldDB" id="A0A8T9ATS4"/>
<comment type="caution">
    <text evidence="1">The sequence shown here is derived from an EMBL/GenBank/DDBJ whole genome shotgun (WGS) entry which is preliminary data.</text>
</comment>
<dbReference type="RefSeq" id="WP_143974969.1">
    <property type="nucleotide sequence ID" value="NZ_PNOT02000169.1"/>
</dbReference>
<dbReference type="OrthoDB" id="8410565at2"/>
<evidence type="ECO:0000313" key="2">
    <source>
        <dbReference type="Proteomes" id="UP000235507"/>
    </source>
</evidence>
<keyword evidence="2" id="KW-1185">Reference proteome</keyword>
<gene>
    <name evidence="1" type="ORF">C1D09_014520</name>
</gene>